<dbReference type="InterPro" id="IPR002711">
    <property type="entry name" value="HNH"/>
</dbReference>
<dbReference type="GO" id="GO:0004519">
    <property type="term" value="F:endonuclease activity"/>
    <property type="evidence" value="ECO:0007669"/>
    <property type="project" value="InterPro"/>
</dbReference>
<dbReference type="Proteomes" id="UP000001660">
    <property type="component" value="Chromosome"/>
</dbReference>
<dbReference type="AlphaFoldDB" id="D8PJ73"/>
<dbReference type="KEGG" id="nde:NIDE3631"/>
<evidence type="ECO:0000259" key="1">
    <source>
        <dbReference type="SMART" id="SM00507"/>
    </source>
</evidence>
<accession>D8PJ73</accession>
<organism evidence="2 3">
    <name type="scientific">Nitrospira defluvii</name>
    <dbReference type="NCBI Taxonomy" id="330214"/>
    <lineage>
        <taxon>Bacteria</taxon>
        <taxon>Pseudomonadati</taxon>
        <taxon>Nitrospirota</taxon>
        <taxon>Nitrospiria</taxon>
        <taxon>Nitrospirales</taxon>
        <taxon>Nitrospiraceae</taxon>
        <taxon>Nitrospira</taxon>
    </lineage>
</organism>
<protein>
    <recommendedName>
        <fullName evidence="1">HNH nuclease domain-containing protein</fullName>
    </recommendedName>
</protein>
<reference evidence="2 3" key="1">
    <citation type="journal article" date="2010" name="Proc. Natl. Acad. Sci. U.S.A.">
        <title>A Nitrospira metagenome illuminates the physiology and evolution of globally important nitrite-oxidizing bacteria.</title>
        <authorList>
            <person name="Lucker S."/>
            <person name="Wagner M."/>
            <person name="Maixner F."/>
            <person name="Pelletier E."/>
            <person name="Koch H."/>
            <person name="Vacherie B."/>
            <person name="Rattei T."/>
            <person name="Sinninghe Damste J."/>
            <person name="Spieck E."/>
            <person name="Le Paslier D."/>
            <person name="Daims H."/>
        </authorList>
    </citation>
    <scope>NUCLEOTIDE SEQUENCE [LARGE SCALE GENOMIC DNA]</scope>
</reference>
<dbReference type="GO" id="GO:0008270">
    <property type="term" value="F:zinc ion binding"/>
    <property type="evidence" value="ECO:0007669"/>
    <property type="project" value="InterPro"/>
</dbReference>
<dbReference type="GO" id="GO:0003676">
    <property type="term" value="F:nucleic acid binding"/>
    <property type="evidence" value="ECO:0007669"/>
    <property type="project" value="InterPro"/>
</dbReference>
<dbReference type="eggNOG" id="COG1403">
    <property type="taxonomic scope" value="Bacteria"/>
</dbReference>
<feature type="domain" description="HNH nuclease" evidence="1">
    <location>
        <begin position="171"/>
        <end position="222"/>
    </location>
</feature>
<sequence>MNVDDIISYGELVGAEKLMLQKGMNFGVGEDYSILLMSQRANAPYRDVVDEATGILVYEGHDQPRTKDCPNPKEVDQLITTPKGTWTENGRFFKAAMDFQRGLREKAELVKVYEKIAVGVWCYKGFFELFDAHVTLREEKRNVFQFFLKPVEKKAFGRIIELPHKRLIPTHVKVEVWKRDQGKCVQCGFQKNLHYDHDIPYSKGGSSLSAQNVRILCAKCNLEKSDKIMSVLPWLCALTSSIVELGQHP</sequence>
<dbReference type="STRING" id="330214.NIDE3631"/>
<name>D8PJ73_9BACT</name>
<dbReference type="HOGENOM" id="CLU_104510_0_0_0"/>
<proteinExistence type="predicted"/>
<gene>
    <name evidence="2" type="ORF">NIDE3631</name>
</gene>
<dbReference type="Gene3D" id="1.10.30.50">
    <property type="match status" value="1"/>
</dbReference>
<dbReference type="InterPro" id="IPR003615">
    <property type="entry name" value="HNH_nuc"/>
</dbReference>
<dbReference type="OrthoDB" id="9770340at2"/>
<evidence type="ECO:0000313" key="3">
    <source>
        <dbReference type="Proteomes" id="UP000001660"/>
    </source>
</evidence>
<dbReference type="SMART" id="SM00507">
    <property type="entry name" value="HNHc"/>
    <property type="match status" value="1"/>
</dbReference>
<keyword evidence="3" id="KW-1185">Reference proteome</keyword>
<dbReference type="EMBL" id="FP929003">
    <property type="protein sequence ID" value="CBK43310.1"/>
    <property type="molecule type" value="Genomic_DNA"/>
</dbReference>
<evidence type="ECO:0000313" key="2">
    <source>
        <dbReference type="EMBL" id="CBK43310.1"/>
    </source>
</evidence>
<dbReference type="CDD" id="cd00085">
    <property type="entry name" value="HNHc"/>
    <property type="match status" value="1"/>
</dbReference>
<dbReference type="Pfam" id="PF01844">
    <property type="entry name" value="HNH"/>
    <property type="match status" value="1"/>
</dbReference>